<dbReference type="EMBL" id="JAENHL010000007">
    <property type="protein sequence ID" value="MBK1869211.1"/>
    <property type="molecule type" value="Genomic_DNA"/>
</dbReference>
<gene>
    <name evidence="1" type="ORF">JHL16_22820</name>
</gene>
<protein>
    <submittedName>
        <fullName evidence="1">Uncharacterized protein</fullName>
    </submittedName>
</protein>
<comment type="caution">
    <text evidence="1">The sequence shown here is derived from an EMBL/GenBank/DDBJ whole genome shotgun (WGS) entry which is preliminary data.</text>
</comment>
<name>A0ACC5R9P7_9HYPH</name>
<evidence type="ECO:0000313" key="1">
    <source>
        <dbReference type="EMBL" id="MBK1869211.1"/>
    </source>
</evidence>
<evidence type="ECO:0000313" key="2">
    <source>
        <dbReference type="Proteomes" id="UP000616151"/>
    </source>
</evidence>
<organism evidence="1 2">
    <name type="scientific">Taklimakanibacter albus</name>
    <dbReference type="NCBI Taxonomy" id="2800327"/>
    <lineage>
        <taxon>Bacteria</taxon>
        <taxon>Pseudomonadati</taxon>
        <taxon>Pseudomonadota</taxon>
        <taxon>Alphaproteobacteria</taxon>
        <taxon>Hyphomicrobiales</taxon>
        <taxon>Aestuariivirgaceae</taxon>
        <taxon>Taklimakanibacter</taxon>
    </lineage>
</organism>
<dbReference type="Proteomes" id="UP000616151">
    <property type="component" value="Unassembled WGS sequence"/>
</dbReference>
<proteinExistence type="predicted"/>
<accession>A0ACC5R9P7</accession>
<keyword evidence="2" id="KW-1185">Reference proteome</keyword>
<sequence length="148" mass="16205">MGWLIAAIVFVVPLVFFPRATGYILVAALALLGGWALYDSLQNSRNLAEEEKVKIAASYDPVACALQTPVLANVVNGSSREVASVRFDIAVKRRGYSNEIGRLSRLLDDRPMPPGGQSHYCYALPVLIPAVAPEELEFLIPLQFVTFK</sequence>
<reference evidence="1" key="1">
    <citation type="submission" date="2021-01" db="EMBL/GenBank/DDBJ databases">
        <authorList>
            <person name="Sun Q."/>
        </authorList>
    </citation>
    <scope>NUCLEOTIDE SEQUENCE</scope>
    <source>
        <strain evidence="1">YIM B02566</strain>
    </source>
</reference>